<dbReference type="Pfam" id="PF13649">
    <property type="entry name" value="Methyltransf_25"/>
    <property type="match status" value="1"/>
</dbReference>
<organism evidence="2 3">
    <name type="scientific">Haloferula rosea</name>
    <dbReference type="NCBI Taxonomy" id="490093"/>
    <lineage>
        <taxon>Bacteria</taxon>
        <taxon>Pseudomonadati</taxon>
        <taxon>Verrucomicrobiota</taxon>
        <taxon>Verrucomicrobiia</taxon>
        <taxon>Verrucomicrobiales</taxon>
        <taxon>Verrucomicrobiaceae</taxon>
        <taxon>Haloferula</taxon>
    </lineage>
</organism>
<keyword evidence="3" id="KW-1185">Reference proteome</keyword>
<keyword evidence="2" id="KW-0808">Transferase</keyword>
<accession>A0A934RCG8</accession>
<evidence type="ECO:0000313" key="2">
    <source>
        <dbReference type="EMBL" id="MBK1828010.1"/>
    </source>
</evidence>
<dbReference type="Proteomes" id="UP000658278">
    <property type="component" value="Unassembled WGS sequence"/>
</dbReference>
<reference evidence="2" key="1">
    <citation type="submission" date="2021-01" db="EMBL/GenBank/DDBJ databases">
        <title>Modified the classification status of verrucomicrobia.</title>
        <authorList>
            <person name="Feng X."/>
        </authorList>
    </citation>
    <scope>NUCLEOTIDE SEQUENCE</scope>
    <source>
        <strain evidence="2">KCTC 22201</strain>
    </source>
</reference>
<evidence type="ECO:0000313" key="3">
    <source>
        <dbReference type="Proteomes" id="UP000658278"/>
    </source>
</evidence>
<evidence type="ECO:0000259" key="1">
    <source>
        <dbReference type="Pfam" id="PF13649"/>
    </source>
</evidence>
<dbReference type="InterPro" id="IPR029063">
    <property type="entry name" value="SAM-dependent_MTases_sf"/>
</dbReference>
<dbReference type="RefSeq" id="WP_200280520.1">
    <property type="nucleotide sequence ID" value="NZ_JAENII010000010.1"/>
</dbReference>
<protein>
    <submittedName>
        <fullName evidence="2">Methyltransferase domain-containing protein</fullName>
    </submittedName>
</protein>
<proteinExistence type="predicted"/>
<name>A0A934RCG8_9BACT</name>
<dbReference type="EMBL" id="JAENII010000010">
    <property type="protein sequence ID" value="MBK1828010.1"/>
    <property type="molecule type" value="Genomic_DNA"/>
</dbReference>
<dbReference type="SUPFAM" id="SSF53335">
    <property type="entry name" value="S-adenosyl-L-methionine-dependent methyltransferases"/>
    <property type="match status" value="1"/>
</dbReference>
<dbReference type="GO" id="GO:0008168">
    <property type="term" value="F:methyltransferase activity"/>
    <property type="evidence" value="ECO:0007669"/>
    <property type="project" value="UniProtKB-KW"/>
</dbReference>
<keyword evidence="2" id="KW-0489">Methyltransferase</keyword>
<sequence length="251" mass="28167">MGSAYDSLEAELHDAFWDAEDSPELDWLDALLKQHPGPALEVGSGSGRLLLPLLAKGHKIEGLEPSPAMLDLCRESAARQKLTPVLHEGTMGDFKTTTRYRSILIPAFTLQLSDDPGADLEVLRKHLTGDGILYLTTFIPYAEIDGELPENEWYPDHELELPDGGKAHLKTRHTIDREAQTLHREHHYELTGPNGSREHHSTQTVRWFTAFQLHKLLTDHGFEPERGIGDFDENEPISEDSQILTVVARKA</sequence>
<dbReference type="CDD" id="cd02440">
    <property type="entry name" value="AdoMet_MTases"/>
    <property type="match status" value="1"/>
</dbReference>
<dbReference type="Gene3D" id="3.40.50.150">
    <property type="entry name" value="Vaccinia Virus protein VP39"/>
    <property type="match status" value="1"/>
</dbReference>
<dbReference type="InterPro" id="IPR041698">
    <property type="entry name" value="Methyltransf_25"/>
</dbReference>
<comment type="caution">
    <text evidence="2">The sequence shown here is derived from an EMBL/GenBank/DDBJ whole genome shotgun (WGS) entry which is preliminary data.</text>
</comment>
<feature type="domain" description="Methyltransferase" evidence="1">
    <location>
        <begin position="40"/>
        <end position="116"/>
    </location>
</feature>
<dbReference type="GO" id="GO:0032259">
    <property type="term" value="P:methylation"/>
    <property type="evidence" value="ECO:0007669"/>
    <property type="project" value="UniProtKB-KW"/>
</dbReference>
<dbReference type="AlphaFoldDB" id="A0A934RCG8"/>
<gene>
    <name evidence="2" type="ORF">JIN81_13345</name>
</gene>